<dbReference type="GO" id="GO:0015891">
    <property type="term" value="P:siderophore transport"/>
    <property type="evidence" value="ECO:0007669"/>
    <property type="project" value="InterPro"/>
</dbReference>
<dbReference type="InterPro" id="IPR051045">
    <property type="entry name" value="TonB-dependent_transducer"/>
</dbReference>
<comment type="subcellular location">
    <subcellularLocation>
        <location evidence="1 10">Cell inner membrane</location>
        <topology evidence="1 10">Single-pass membrane protein</topology>
        <orientation evidence="1 10">Periplasmic side</orientation>
    </subcellularLocation>
</comment>
<keyword evidence="5 10" id="KW-0997">Cell inner membrane</keyword>
<keyword evidence="3 10" id="KW-0813">Transport</keyword>
<dbReference type="Proteomes" id="UP000285190">
    <property type="component" value="Unassembled WGS sequence"/>
</dbReference>
<dbReference type="GO" id="GO:0098797">
    <property type="term" value="C:plasma membrane protein complex"/>
    <property type="evidence" value="ECO:0007669"/>
    <property type="project" value="TreeGrafter"/>
</dbReference>
<gene>
    <name evidence="13" type="ORF">D3870_12005</name>
</gene>
<evidence type="ECO:0000256" key="2">
    <source>
        <dbReference type="ARBA" id="ARBA00006555"/>
    </source>
</evidence>
<keyword evidence="10" id="KW-0735">Signal-anchor</keyword>
<dbReference type="Gene3D" id="3.30.1150.10">
    <property type="match status" value="1"/>
</dbReference>
<name>A0A418X2E9_9BURK</name>
<dbReference type="PANTHER" id="PTHR33446:SF2">
    <property type="entry name" value="PROTEIN TONB"/>
    <property type="match status" value="1"/>
</dbReference>
<keyword evidence="7 10" id="KW-0653">Protein transport</keyword>
<evidence type="ECO:0000256" key="11">
    <source>
        <dbReference type="SAM" id="MobiDB-lite"/>
    </source>
</evidence>
<dbReference type="PANTHER" id="PTHR33446">
    <property type="entry name" value="PROTEIN TONB-RELATED"/>
    <property type="match status" value="1"/>
</dbReference>
<proteinExistence type="inferred from homology"/>
<keyword evidence="4 10" id="KW-1003">Cell membrane</keyword>
<dbReference type="GO" id="GO:0030288">
    <property type="term" value="C:outer membrane-bounded periplasmic space"/>
    <property type="evidence" value="ECO:0007669"/>
    <property type="project" value="InterPro"/>
</dbReference>
<keyword evidence="6" id="KW-0812">Transmembrane</keyword>
<dbReference type="GO" id="GO:0031992">
    <property type="term" value="F:energy transducer activity"/>
    <property type="evidence" value="ECO:0007669"/>
    <property type="project" value="InterPro"/>
</dbReference>
<evidence type="ECO:0000256" key="4">
    <source>
        <dbReference type="ARBA" id="ARBA00022475"/>
    </source>
</evidence>
<dbReference type="AlphaFoldDB" id="A0A418X2E9"/>
<keyword evidence="14" id="KW-1185">Reference proteome</keyword>
<evidence type="ECO:0000256" key="5">
    <source>
        <dbReference type="ARBA" id="ARBA00022519"/>
    </source>
</evidence>
<dbReference type="NCBIfam" id="TIGR01352">
    <property type="entry name" value="tonB_Cterm"/>
    <property type="match status" value="1"/>
</dbReference>
<feature type="domain" description="TonB C-terminal" evidence="12">
    <location>
        <begin position="149"/>
        <end position="240"/>
    </location>
</feature>
<evidence type="ECO:0000256" key="7">
    <source>
        <dbReference type="ARBA" id="ARBA00022927"/>
    </source>
</evidence>
<comment type="caution">
    <text evidence="13">The sequence shown here is derived from an EMBL/GenBank/DDBJ whole genome shotgun (WGS) entry which is preliminary data.</text>
</comment>
<feature type="compositionally biased region" description="Low complexity" evidence="11">
    <location>
        <begin position="84"/>
        <end position="95"/>
    </location>
</feature>
<dbReference type="EMBL" id="QYUN01000002">
    <property type="protein sequence ID" value="RJG06639.1"/>
    <property type="molecule type" value="Genomic_DNA"/>
</dbReference>
<accession>A0A418X2E9</accession>
<reference evidence="13 14" key="1">
    <citation type="submission" date="2018-09" db="EMBL/GenBank/DDBJ databases">
        <authorList>
            <person name="Zhu H."/>
        </authorList>
    </citation>
    <scope>NUCLEOTIDE SEQUENCE [LARGE SCALE GENOMIC DNA]</scope>
    <source>
        <strain evidence="13 14">K2R10-39</strain>
    </source>
</reference>
<comment type="similarity">
    <text evidence="2 10">Belongs to the TonB family.</text>
</comment>
<sequence>MINGLQIMKFMSGTNFSRSGLLTLIAGLHVTLLWAMTTVFNKPLPIEVPVPIVMAEMLPLQPQVQPQRQPEPEPAVKPAPKPTPVKQVKPAKPTVTPRPTPAPVPTPNTTPSESAISVPQASSQPAPAHTSSAAAESAAPSPAPAPISAPRFDAAYLRNPEPRYPPLARRMGEQGTVMLRVHVTTEGTPDEVQVLTSSGSSMLDESALETVRGKWKFVPAKQGTVAVAGWVKVPISFKLN</sequence>
<evidence type="ECO:0000256" key="8">
    <source>
        <dbReference type="ARBA" id="ARBA00022989"/>
    </source>
</evidence>
<keyword evidence="8" id="KW-1133">Transmembrane helix</keyword>
<dbReference type="InterPro" id="IPR037682">
    <property type="entry name" value="TonB_C"/>
</dbReference>
<dbReference type="InterPro" id="IPR006260">
    <property type="entry name" value="TonB/TolA_C"/>
</dbReference>
<evidence type="ECO:0000313" key="14">
    <source>
        <dbReference type="Proteomes" id="UP000285190"/>
    </source>
</evidence>
<evidence type="ECO:0000256" key="9">
    <source>
        <dbReference type="ARBA" id="ARBA00023136"/>
    </source>
</evidence>
<dbReference type="Pfam" id="PF03544">
    <property type="entry name" value="TonB_C"/>
    <property type="match status" value="1"/>
</dbReference>
<dbReference type="SUPFAM" id="SSF74653">
    <property type="entry name" value="TolA/TonB C-terminal domain"/>
    <property type="match status" value="1"/>
</dbReference>
<feature type="compositionally biased region" description="Pro residues" evidence="11">
    <location>
        <begin position="72"/>
        <end position="83"/>
    </location>
</feature>
<dbReference type="GO" id="GO:0055085">
    <property type="term" value="P:transmembrane transport"/>
    <property type="evidence" value="ECO:0007669"/>
    <property type="project" value="InterPro"/>
</dbReference>
<feature type="compositionally biased region" description="Pro residues" evidence="11">
    <location>
        <begin position="96"/>
        <end position="108"/>
    </location>
</feature>
<evidence type="ECO:0000256" key="1">
    <source>
        <dbReference type="ARBA" id="ARBA00004383"/>
    </source>
</evidence>
<dbReference type="PRINTS" id="PR01374">
    <property type="entry name" value="TONBPROTEIN"/>
</dbReference>
<dbReference type="PROSITE" id="PS52015">
    <property type="entry name" value="TONB_CTD"/>
    <property type="match status" value="1"/>
</dbReference>
<organism evidence="13 14">
    <name type="scientific">Noviherbaspirillum cavernae</name>
    <dbReference type="NCBI Taxonomy" id="2320862"/>
    <lineage>
        <taxon>Bacteria</taxon>
        <taxon>Pseudomonadati</taxon>
        <taxon>Pseudomonadota</taxon>
        <taxon>Betaproteobacteria</taxon>
        <taxon>Burkholderiales</taxon>
        <taxon>Oxalobacteraceae</taxon>
        <taxon>Noviherbaspirillum</taxon>
    </lineage>
</organism>
<evidence type="ECO:0000256" key="10">
    <source>
        <dbReference type="RuleBase" id="RU362123"/>
    </source>
</evidence>
<dbReference type="InterPro" id="IPR003538">
    <property type="entry name" value="TonB"/>
</dbReference>
<dbReference type="GO" id="GO:0015031">
    <property type="term" value="P:protein transport"/>
    <property type="evidence" value="ECO:0007669"/>
    <property type="project" value="UniProtKB-UniRule"/>
</dbReference>
<evidence type="ECO:0000259" key="12">
    <source>
        <dbReference type="PROSITE" id="PS52015"/>
    </source>
</evidence>
<keyword evidence="9" id="KW-0472">Membrane</keyword>
<evidence type="ECO:0000256" key="3">
    <source>
        <dbReference type="ARBA" id="ARBA00022448"/>
    </source>
</evidence>
<protein>
    <recommendedName>
        <fullName evidence="10">Protein TonB</fullName>
    </recommendedName>
</protein>
<evidence type="ECO:0000313" key="13">
    <source>
        <dbReference type="EMBL" id="RJG06639.1"/>
    </source>
</evidence>
<feature type="region of interest" description="Disordered" evidence="11">
    <location>
        <begin position="63"/>
        <end position="146"/>
    </location>
</feature>
<evidence type="ECO:0000256" key="6">
    <source>
        <dbReference type="ARBA" id="ARBA00022692"/>
    </source>
</evidence>
<comment type="function">
    <text evidence="10">Interacts with outer membrane receptor proteins that carry out high-affinity binding and energy dependent uptake into the periplasmic space of specific substrates. It could act to transduce energy from the cytoplasmic membrane to specific energy-requiring processes in the outer membrane, resulting in the release into the periplasm of ligands bound by these outer membrane proteins.</text>
</comment>
<feature type="compositionally biased region" description="Low complexity" evidence="11">
    <location>
        <begin position="109"/>
        <end position="140"/>
    </location>
</feature>